<dbReference type="Pfam" id="PF01753">
    <property type="entry name" value="zf-MYND"/>
    <property type="match status" value="1"/>
</dbReference>
<dbReference type="AlphaFoldDB" id="E5A4I1"/>
<dbReference type="GO" id="GO:0008270">
    <property type="term" value="F:zinc ion binding"/>
    <property type="evidence" value="ECO:0007669"/>
    <property type="project" value="UniProtKB-KW"/>
</dbReference>
<dbReference type="InterPro" id="IPR002893">
    <property type="entry name" value="Znf_MYND"/>
</dbReference>
<dbReference type="GO" id="GO:0005634">
    <property type="term" value="C:nucleus"/>
    <property type="evidence" value="ECO:0007669"/>
    <property type="project" value="TreeGrafter"/>
</dbReference>
<dbReference type="InterPro" id="IPR024119">
    <property type="entry name" value="TF_DEAF-1"/>
</dbReference>
<evidence type="ECO:0000313" key="7">
    <source>
        <dbReference type="Proteomes" id="UP000002668"/>
    </source>
</evidence>
<keyword evidence="7" id="KW-1185">Reference proteome</keyword>
<dbReference type="HOGENOM" id="CLU_069197_0_0_1"/>
<dbReference type="EMBL" id="FP929134">
    <property type="protein sequence ID" value="CBX98529.1"/>
    <property type="molecule type" value="Genomic_DNA"/>
</dbReference>
<organism evidence="7">
    <name type="scientific">Leptosphaeria maculans (strain JN3 / isolate v23.1.3 / race Av1-4-5-6-7-8)</name>
    <name type="common">Blackleg fungus</name>
    <name type="synonym">Phoma lingam</name>
    <dbReference type="NCBI Taxonomy" id="985895"/>
    <lineage>
        <taxon>Eukaryota</taxon>
        <taxon>Fungi</taxon>
        <taxon>Dikarya</taxon>
        <taxon>Ascomycota</taxon>
        <taxon>Pezizomycotina</taxon>
        <taxon>Dothideomycetes</taxon>
        <taxon>Pleosporomycetidae</taxon>
        <taxon>Pleosporales</taxon>
        <taxon>Pleosporineae</taxon>
        <taxon>Leptosphaeriaceae</taxon>
        <taxon>Plenodomus</taxon>
        <taxon>Plenodomus lingam/Leptosphaeria maculans species complex</taxon>
    </lineage>
</organism>
<dbReference type="eggNOG" id="ENOG502SMB7">
    <property type="taxonomic scope" value="Eukaryota"/>
</dbReference>
<dbReference type="PANTHER" id="PTHR10237">
    <property type="entry name" value="DEFORMED EPIDERMAL AUTOREGULATORY FACTOR 1 HOMOLOG SUPPRESSIN"/>
    <property type="match status" value="1"/>
</dbReference>
<dbReference type="Gene3D" id="6.10.140.2220">
    <property type="match status" value="1"/>
</dbReference>
<dbReference type="GO" id="GO:0000981">
    <property type="term" value="F:DNA-binding transcription factor activity, RNA polymerase II-specific"/>
    <property type="evidence" value="ECO:0007669"/>
    <property type="project" value="TreeGrafter"/>
</dbReference>
<keyword evidence="1" id="KW-0479">Metal-binding</keyword>
<dbReference type="STRING" id="985895.E5A4I1"/>
<dbReference type="PROSITE" id="PS50865">
    <property type="entry name" value="ZF_MYND_2"/>
    <property type="match status" value="1"/>
</dbReference>
<reference evidence="7" key="1">
    <citation type="journal article" date="2011" name="Nat. Commun.">
        <title>Effector diversification within compartments of the Leptosphaeria maculans genome affected by Repeat-Induced Point mutations.</title>
        <authorList>
            <person name="Rouxel T."/>
            <person name="Grandaubert J."/>
            <person name="Hane J.K."/>
            <person name="Hoede C."/>
            <person name="van de Wouw A.P."/>
            <person name="Couloux A."/>
            <person name="Dominguez V."/>
            <person name="Anthouard V."/>
            <person name="Bally P."/>
            <person name="Bourras S."/>
            <person name="Cozijnsen A.J."/>
            <person name="Ciuffetti L.M."/>
            <person name="Degrave A."/>
            <person name="Dilmaghani A."/>
            <person name="Duret L."/>
            <person name="Fudal I."/>
            <person name="Goodwin S.B."/>
            <person name="Gout L."/>
            <person name="Glaser N."/>
            <person name="Linglin J."/>
            <person name="Kema G.H.J."/>
            <person name="Lapalu N."/>
            <person name="Lawrence C.B."/>
            <person name="May K."/>
            <person name="Meyer M."/>
            <person name="Ollivier B."/>
            <person name="Poulain J."/>
            <person name="Schoch C.L."/>
            <person name="Simon A."/>
            <person name="Spatafora J.W."/>
            <person name="Stachowiak A."/>
            <person name="Turgeon B.G."/>
            <person name="Tyler B.M."/>
            <person name="Vincent D."/>
            <person name="Weissenbach J."/>
            <person name="Amselem J."/>
            <person name="Quesneville H."/>
            <person name="Oliver R.P."/>
            <person name="Wincker P."/>
            <person name="Balesdent M.-H."/>
            <person name="Howlett B.J."/>
        </authorList>
    </citation>
    <scope>NUCLEOTIDE SEQUENCE [LARGE SCALE GENOMIC DNA]</scope>
    <source>
        <strain evidence="7">JN3 / isolate v23.1.3 / race Av1-4-5-6-7-8</strain>
    </source>
</reference>
<proteinExistence type="predicted"/>
<dbReference type="OMA" id="EHLAINE"/>
<dbReference type="InParanoid" id="E5A4I1"/>
<evidence type="ECO:0000256" key="1">
    <source>
        <dbReference type="ARBA" id="ARBA00022723"/>
    </source>
</evidence>
<dbReference type="Proteomes" id="UP000002668">
    <property type="component" value="Genome"/>
</dbReference>
<evidence type="ECO:0000259" key="5">
    <source>
        <dbReference type="PROSITE" id="PS50865"/>
    </source>
</evidence>
<sequence>MQMTPQPLTTCAACGNPATDKCSGCRSINYCGKFCQTTHWKSHKLTCEQRLLEKALSRVAILVQKAYFDFSEQTFDTQIIKVEECGDQWLIQDGDQQRKRTYFVKFPQHLMKNEQMKQAVLCAWKCNEALGFLHQLLSGLLDGLNVKIEEVSITLGSVPRTIKIVNSDGFRLENWPTYMHEGLRITSTKTGKQYLFDFCGSQYGIHRALWKTPVYEAQFSAKIGKAYPFGTHKHIFGILRNIKGIPRLTYGIVGDAAERLEMAIVAWEKKNRMPLSRIRSQNDVDFGKSEKELIETCRAATSAFVEHNDFTAIFQDSIEYARTHPGESGELITRTFLCQDQEGFSMGIGVQMQSLQDRALLQYNMPKDVLEKAQARLQENGT</sequence>
<keyword evidence="2 4" id="KW-0863">Zinc-finger</keyword>
<evidence type="ECO:0000313" key="6">
    <source>
        <dbReference type="EMBL" id="CBX98529.1"/>
    </source>
</evidence>
<accession>E5A4I1</accession>
<evidence type="ECO:0000256" key="4">
    <source>
        <dbReference type="PROSITE-ProRule" id="PRU00134"/>
    </source>
</evidence>
<dbReference type="PANTHER" id="PTHR10237:SF14">
    <property type="entry name" value="MYND-TYPE DOMAIN-CONTAINING PROTEIN"/>
    <property type="match status" value="1"/>
</dbReference>
<evidence type="ECO:0000256" key="2">
    <source>
        <dbReference type="ARBA" id="ARBA00022771"/>
    </source>
</evidence>
<dbReference type="OrthoDB" id="432970at2759"/>
<evidence type="ECO:0000256" key="3">
    <source>
        <dbReference type="ARBA" id="ARBA00022833"/>
    </source>
</evidence>
<gene>
    <name evidence="6" type="ORF">LEMA_P077680.1</name>
</gene>
<dbReference type="PROSITE" id="PS01360">
    <property type="entry name" value="ZF_MYND_1"/>
    <property type="match status" value="1"/>
</dbReference>
<protein>
    <recommendedName>
        <fullName evidence="5">MYND-type domain-containing protein</fullName>
    </recommendedName>
</protein>
<feature type="domain" description="MYND-type" evidence="5">
    <location>
        <begin position="11"/>
        <end position="47"/>
    </location>
</feature>
<keyword evidence="3" id="KW-0862">Zinc</keyword>
<dbReference type="VEuPathDB" id="FungiDB:LEMA_P077680.1"/>
<dbReference type="SUPFAM" id="SSF144232">
    <property type="entry name" value="HIT/MYND zinc finger-like"/>
    <property type="match status" value="1"/>
</dbReference>
<name>E5A4I1_LEPMJ</name>